<organism evidence="2 3">
    <name type="scientific">Breznakia pachnodae</name>
    <dbReference type="NCBI Taxonomy" id="265178"/>
    <lineage>
        <taxon>Bacteria</taxon>
        <taxon>Bacillati</taxon>
        <taxon>Bacillota</taxon>
        <taxon>Erysipelotrichia</taxon>
        <taxon>Erysipelotrichales</taxon>
        <taxon>Erysipelotrichaceae</taxon>
        <taxon>Breznakia</taxon>
    </lineage>
</organism>
<dbReference type="RefSeq" id="WP_307406550.1">
    <property type="nucleotide sequence ID" value="NZ_JAUSUR010000002.1"/>
</dbReference>
<keyword evidence="3" id="KW-1185">Reference proteome</keyword>
<comment type="caution">
    <text evidence="2">The sequence shown here is derived from an EMBL/GenBank/DDBJ whole genome shotgun (WGS) entry which is preliminary data.</text>
</comment>
<keyword evidence="1" id="KW-1133">Transmembrane helix</keyword>
<feature type="transmembrane region" description="Helical" evidence="1">
    <location>
        <begin position="229"/>
        <end position="246"/>
    </location>
</feature>
<dbReference type="PANTHER" id="PTHR32502">
    <property type="entry name" value="N-ACETYLGALACTOSAMINE PERMEASE II COMPONENT-RELATED"/>
    <property type="match status" value="1"/>
</dbReference>
<reference evidence="2 3" key="1">
    <citation type="submission" date="2023-07" db="EMBL/GenBank/DDBJ databases">
        <title>Genomic Encyclopedia of Type Strains, Phase IV (KMG-IV): sequencing the most valuable type-strain genomes for metagenomic binning, comparative biology and taxonomic classification.</title>
        <authorList>
            <person name="Goeker M."/>
        </authorList>
    </citation>
    <scope>NUCLEOTIDE SEQUENCE [LARGE SCALE GENOMIC DNA]</scope>
    <source>
        <strain evidence="2 3">DSM 16784</strain>
    </source>
</reference>
<dbReference type="InterPro" id="IPR004704">
    <property type="entry name" value="PTS_IID_man"/>
</dbReference>
<dbReference type="PROSITE" id="PS51108">
    <property type="entry name" value="PTS_EIID"/>
    <property type="match status" value="1"/>
</dbReference>
<proteinExistence type="predicted"/>
<protein>
    <submittedName>
        <fullName evidence="2">PTS system mannose-specific IID component</fullName>
    </submittedName>
</protein>
<evidence type="ECO:0000313" key="2">
    <source>
        <dbReference type="EMBL" id="MDQ0360555.1"/>
    </source>
</evidence>
<dbReference type="PANTHER" id="PTHR32502:SF23">
    <property type="entry name" value="TRANSPORT PROTEIN, PTS SYSTEM"/>
    <property type="match status" value="1"/>
</dbReference>
<evidence type="ECO:0000256" key="1">
    <source>
        <dbReference type="SAM" id="Phobius"/>
    </source>
</evidence>
<feature type="transmembrane region" description="Helical" evidence="1">
    <location>
        <begin position="253"/>
        <end position="272"/>
    </location>
</feature>
<dbReference type="Proteomes" id="UP001230220">
    <property type="component" value="Unassembled WGS sequence"/>
</dbReference>
<accession>A0ABU0E167</accession>
<sequence length="273" mass="30421">MKKMEISKSDKKLLNRMFWRQMTFMSEMTFVRLQGPGFGWSIMPFLREFYKDDDEYYAALERHVTYFNTNPAFAPFISSIVLQMEKENAEHKVENIEEAVQGIKVGLMGPLAGLGDSLFTGTLRVIAAGIGMGFALDGSPIGALLFLLTLYVPWFIIRWYGGRIGWTTGASFIQKATESGILQSVTKGFSILGLFMVGAMTFQTVGLRFNISGELEGSFIDLQSTLDTILKGFVPLAFTMLLLWMMKKGKSTSFALMFVILFSVVVGFLGFAG</sequence>
<feature type="transmembrane region" description="Helical" evidence="1">
    <location>
        <begin position="141"/>
        <end position="161"/>
    </location>
</feature>
<dbReference type="EMBL" id="JAUSUR010000002">
    <property type="protein sequence ID" value="MDQ0360555.1"/>
    <property type="molecule type" value="Genomic_DNA"/>
</dbReference>
<gene>
    <name evidence="2" type="ORF">J2S15_001300</name>
</gene>
<dbReference type="InterPro" id="IPR050303">
    <property type="entry name" value="GatZ_KbaZ_carbometab"/>
</dbReference>
<evidence type="ECO:0000313" key="3">
    <source>
        <dbReference type="Proteomes" id="UP001230220"/>
    </source>
</evidence>
<feature type="transmembrane region" description="Helical" evidence="1">
    <location>
        <begin position="189"/>
        <end position="209"/>
    </location>
</feature>
<dbReference type="Pfam" id="PF03613">
    <property type="entry name" value="EIID-AGA"/>
    <property type="match status" value="1"/>
</dbReference>
<name>A0ABU0E167_9FIRM</name>
<keyword evidence="1" id="KW-0472">Membrane</keyword>
<keyword evidence="1" id="KW-0812">Transmembrane</keyword>